<name>A0ABU5N1V3_9BACT</name>
<dbReference type="CDD" id="cd08994">
    <property type="entry name" value="GH43_62_32_68_117_130-like"/>
    <property type="match status" value="1"/>
</dbReference>
<proteinExistence type="predicted"/>
<sequence length="352" mass="40042">MSEKELFNREEKISEFAGKLSPVGRILEDPDYNVWCCSPIYDDQGRVHVFYSKWLNAYDHLGWVAACEVGHAVADSPEGPYTDLGTVLKGERDDSWDSWSIHNPTVYKVDGRYVMLYMGSSGAALDVSLDEIMEMDSDEYAPYFQALVETKRVGMAVANSLDGPWERVGDQPMVDVGAPGSWDDMVTSNPAFVQHEDGRYWLYYKGWDYATLPTGGNRRYGVAMADNLTGPYTKFEGNPIVDYSLIDIRVQCEDGYVWREDGQYHMILRDMGFYNHEYGLIIHSDDGISWSEPEIAYKEAVHYFDEAPNGLDREGRFERPQLLIKDGKPEYLFCAFRGGKYNTSSAVVLKID</sequence>
<dbReference type="InterPro" id="IPR023296">
    <property type="entry name" value="Glyco_hydro_beta-prop_sf"/>
</dbReference>
<dbReference type="EMBL" id="JARVCO010000012">
    <property type="protein sequence ID" value="MDZ8120437.1"/>
    <property type="molecule type" value="Genomic_DNA"/>
</dbReference>
<keyword evidence="1" id="KW-0378">Hydrolase</keyword>
<dbReference type="RefSeq" id="WP_322610210.1">
    <property type="nucleotide sequence ID" value="NZ_JARVCO010000012.1"/>
</dbReference>
<organism evidence="1 2">
    <name type="scientific">Pontiella agarivorans</name>
    <dbReference type="NCBI Taxonomy" id="3038953"/>
    <lineage>
        <taxon>Bacteria</taxon>
        <taxon>Pseudomonadati</taxon>
        <taxon>Kiritimatiellota</taxon>
        <taxon>Kiritimatiellia</taxon>
        <taxon>Kiritimatiellales</taxon>
        <taxon>Pontiellaceae</taxon>
        <taxon>Pontiella</taxon>
    </lineage>
</organism>
<dbReference type="SUPFAM" id="SSF75005">
    <property type="entry name" value="Arabinanase/levansucrase/invertase"/>
    <property type="match status" value="1"/>
</dbReference>
<evidence type="ECO:0000313" key="2">
    <source>
        <dbReference type="Proteomes" id="UP001290861"/>
    </source>
</evidence>
<accession>A0ABU5N1V3</accession>
<reference evidence="1 2" key="1">
    <citation type="journal article" date="2024" name="Appl. Environ. Microbiol.">
        <title>Pontiella agarivorans sp. nov., a novel marine anaerobic bacterium capable of degrading macroalgal polysaccharides and fixing nitrogen.</title>
        <authorList>
            <person name="Liu N."/>
            <person name="Kivenson V."/>
            <person name="Peng X."/>
            <person name="Cui Z."/>
            <person name="Lankiewicz T.S."/>
            <person name="Gosselin K.M."/>
            <person name="English C.J."/>
            <person name="Blair E.M."/>
            <person name="O'Malley M.A."/>
            <person name="Valentine D.L."/>
        </authorList>
    </citation>
    <scope>NUCLEOTIDE SEQUENCE [LARGE SCALE GENOMIC DNA]</scope>
    <source>
        <strain evidence="1 2">NLcol2</strain>
    </source>
</reference>
<dbReference type="GO" id="GO:0016787">
    <property type="term" value="F:hydrolase activity"/>
    <property type="evidence" value="ECO:0007669"/>
    <property type="project" value="UniProtKB-KW"/>
</dbReference>
<dbReference type="Proteomes" id="UP001290861">
    <property type="component" value="Unassembled WGS sequence"/>
</dbReference>
<keyword evidence="2" id="KW-1185">Reference proteome</keyword>
<comment type="caution">
    <text evidence="1">The sequence shown here is derived from an EMBL/GenBank/DDBJ whole genome shotgun (WGS) entry which is preliminary data.</text>
</comment>
<protein>
    <submittedName>
        <fullName evidence="1">Glycoside hydrolase family protein</fullName>
    </submittedName>
</protein>
<dbReference type="Gene3D" id="2.115.10.20">
    <property type="entry name" value="Glycosyl hydrolase domain, family 43"/>
    <property type="match status" value="1"/>
</dbReference>
<gene>
    <name evidence="1" type="ORF">P9H32_17550</name>
</gene>
<evidence type="ECO:0000313" key="1">
    <source>
        <dbReference type="EMBL" id="MDZ8120437.1"/>
    </source>
</evidence>